<feature type="transmembrane region" description="Helical" evidence="1">
    <location>
        <begin position="325"/>
        <end position="347"/>
    </location>
</feature>
<dbReference type="EMBL" id="HBGU01039479">
    <property type="protein sequence ID" value="CAD9467333.1"/>
    <property type="molecule type" value="Transcribed_RNA"/>
</dbReference>
<sequence>MGFLCFKTPTQVQKQRDAIENFMKGDDAKTSIFRNLGSNLSEEARVRAAAIEKQQQAMGGFLTQQGRVRDSTIDTALKSLYDMISMPGHFDGFVALAVLSIFLHLILIASWVLTDYGRGGVDGMLARSLGVLTLNDTTTRLATMYVAGHVLLLAIVIHACVGSEVRHYTPLYSPLMLVCTVIGGPACAMAVNAHCEEQARLKVQKRIDLGDIPTAEVEEQRGAVADCMQWIYLCVLAVVAFASLSAFGTAALDPRDGDIDQQALIFYYAWPYDLLRSSTREWLTPLTALIIADWVGVWLFSMLNAAADHRHGSMPLLGISESFDLFLRLLFVLITALPSPHIGLTLYQLLECRAKALHPLLPSCSGGIRGPLQPRAMATWQARVEADTSSRALSMV</sequence>
<reference evidence="2" key="1">
    <citation type="submission" date="2021-01" db="EMBL/GenBank/DDBJ databases">
        <authorList>
            <person name="Corre E."/>
            <person name="Pelletier E."/>
            <person name="Niang G."/>
            <person name="Scheremetjew M."/>
            <person name="Finn R."/>
            <person name="Kale V."/>
            <person name="Holt S."/>
            <person name="Cochrane G."/>
            <person name="Meng A."/>
            <person name="Brown T."/>
            <person name="Cohen L."/>
        </authorList>
    </citation>
    <scope>NUCLEOTIDE SEQUENCE</scope>
    <source>
        <strain evidence="2">UTEX LB 985</strain>
    </source>
</reference>
<proteinExistence type="predicted"/>
<feature type="transmembrane region" description="Helical" evidence="1">
    <location>
        <begin position="282"/>
        <end position="305"/>
    </location>
</feature>
<evidence type="ECO:0000256" key="1">
    <source>
        <dbReference type="SAM" id="Phobius"/>
    </source>
</evidence>
<dbReference type="AlphaFoldDB" id="A0A7S2GRW1"/>
<keyword evidence="1" id="KW-1133">Transmembrane helix</keyword>
<feature type="transmembrane region" description="Helical" evidence="1">
    <location>
        <begin position="93"/>
        <end position="113"/>
    </location>
</feature>
<feature type="transmembrane region" description="Helical" evidence="1">
    <location>
        <begin position="142"/>
        <end position="161"/>
    </location>
</feature>
<name>A0A7S2GRW1_9EUKA</name>
<keyword evidence="1" id="KW-0472">Membrane</keyword>
<accession>A0A7S2GRW1</accession>
<feature type="transmembrane region" description="Helical" evidence="1">
    <location>
        <begin position="230"/>
        <end position="252"/>
    </location>
</feature>
<evidence type="ECO:0000313" key="2">
    <source>
        <dbReference type="EMBL" id="CAD9467333.1"/>
    </source>
</evidence>
<gene>
    <name evidence="2" type="ORF">CBRE1094_LOCUS21551</name>
</gene>
<keyword evidence="1" id="KW-0812">Transmembrane</keyword>
<organism evidence="2">
    <name type="scientific">Haptolina brevifila</name>
    <dbReference type="NCBI Taxonomy" id="156173"/>
    <lineage>
        <taxon>Eukaryota</taxon>
        <taxon>Haptista</taxon>
        <taxon>Haptophyta</taxon>
        <taxon>Prymnesiophyceae</taxon>
        <taxon>Prymnesiales</taxon>
        <taxon>Prymnesiaceae</taxon>
        <taxon>Haptolina</taxon>
    </lineage>
</organism>
<protein>
    <submittedName>
        <fullName evidence="2">Uncharacterized protein</fullName>
    </submittedName>
</protein>